<name>A0ABT3MTL9_9GAMM</name>
<sequence length="322" mass="36945">MYLQPREHSMDTWQSTTPYAQRSAWQNIANHFLANNRFRDLYRDWFSEEPSPSDVFATLFSPVDRTHTFAIDFRSGNLRGVLLEIRHNETSFNFGALHRAMISGDDITRSYRRNYGLPTFNPFNALCNEEVIQQIYLASTEGTVGYVSNVLDMIPVTSHTSTYLDIYHSPLGQHDFFNARPYQGNLHYSHYNTQYPDPHHLNILPLSGLVTIRITPVDPALMAQWRQQREQQTTTSLSDRLWSFLAGHFGFGQNNNGQEPSIPDHRTPLPIPPGYYESTYQHDPYPNIPTERPSGSSYSSFGSFSRCCADSSCCNCYDNQSE</sequence>
<keyword evidence="2" id="KW-1185">Reference proteome</keyword>
<dbReference type="RefSeq" id="WP_262567644.1">
    <property type="nucleotide sequence ID" value="NZ_JAPFCC010000001.1"/>
</dbReference>
<dbReference type="Proteomes" id="UP001209854">
    <property type="component" value="Unassembled WGS sequence"/>
</dbReference>
<organism evidence="1 2">
    <name type="scientific">Endozoicomonas gorgoniicola</name>
    <dbReference type="NCBI Taxonomy" id="1234144"/>
    <lineage>
        <taxon>Bacteria</taxon>
        <taxon>Pseudomonadati</taxon>
        <taxon>Pseudomonadota</taxon>
        <taxon>Gammaproteobacteria</taxon>
        <taxon>Oceanospirillales</taxon>
        <taxon>Endozoicomonadaceae</taxon>
        <taxon>Endozoicomonas</taxon>
    </lineage>
</organism>
<protein>
    <submittedName>
        <fullName evidence="1">Uncharacterized protein</fullName>
    </submittedName>
</protein>
<comment type="caution">
    <text evidence="1">The sequence shown here is derived from an EMBL/GenBank/DDBJ whole genome shotgun (WGS) entry which is preliminary data.</text>
</comment>
<evidence type="ECO:0000313" key="1">
    <source>
        <dbReference type="EMBL" id="MCW7552715.1"/>
    </source>
</evidence>
<dbReference type="EMBL" id="JAPFCC010000001">
    <property type="protein sequence ID" value="MCW7552715.1"/>
    <property type="molecule type" value="Genomic_DNA"/>
</dbReference>
<gene>
    <name evidence="1" type="ORF">NX722_08685</name>
</gene>
<evidence type="ECO:0000313" key="2">
    <source>
        <dbReference type="Proteomes" id="UP001209854"/>
    </source>
</evidence>
<accession>A0ABT3MTL9</accession>
<proteinExistence type="predicted"/>
<reference evidence="1 2" key="1">
    <citation type="submission" date="2022-10" db="EMBL/GenBank/DDBJ databases">
        <title>High-quality genome sequences of two octocoral-associated bacteria, Endozoicomonas euniceicola EF212 and Endozoicomonas gorgoniicola PS125.</title>
        <authorList>
            <person name="Chiou Y.-J."/>
            <person name="Chen Y.-H."/>
        </authorList>
    </citation>
    <scope>NUCLEOTIDE SEQUENCE [LARGE SCALE GENOMIC DNA]</scope>
    <source>
        <strain evidence="1 2">PS125</strain>
    </source>
</reference>